<dbReference type="InterPro" id="IPR003959">
    <property type="entry name" value="ATPase_AAA_core"/>
</dbReference>
<reference evidence="5" key="4">
    <citation type="submission" date="2022-09" db="EMBL/GenBank/DDBJ databases">
        <title>Emergence of IncN[pMLST15] plasmids harboring a novel non-Tn4401-elements driving KPC-2 carbapenem-resistance.</title>
        <authorList>
            <person name="Yao Y."/>
            <person name="Falgenhauer L."/>
            <person name="Falgenhauer J."/>
            <person name="Imirzalioglu C."/>
            <person name="Chakraborty T."/>
        </authorList>
    </citation>
    <scope>NUCLEOTIDE SEQUENCE</scope>
    <source>
        <strain evidence="5">NRZ-32009</strain>
        <plasmid evidence="5">pEC32009-KPC2</plasmid>
    </source>
</reference>
<dbReference type="Pfam" id="PF00004">
    <property type="entry name" value="AAA"/>
    <property type="match status" value="1"/>
</dbReference>
<keyword evidence="5" id="KW-0614">Plasmid</keyword>
<dbReference type="AlphaFoldDB" id="A0A1X1LK85"/>
<dbReference type="InterPro" id="IPR003593">
    <property type="entry name" value="AAA+_ATPase"/>
</dbReference>
<dbReference type="InterPro" id="IPR050304">
    <property type="entry name" value="MT-severing_AAA_ATPase"/>
</dbReference>
<dbReference type="Proteomes" id="UP000290652">
    <property type="component" value="Unassembled WGS sequence"/>
</dbReference>
<feature type="domain" description="AAA+ ATPase" evidence="1">
    <location>
        <begin position="73"/>
        <end position="227"/>
    </location>
</feature>
<reference evidence="3 7" key="2">
    <citation type="submission" date="2020-06" db="EMBL/GenBank/DDBJ databases">
        <title>REHAB project genomes.</title>
        <authorList>
            <person name="Shaw L.P."/>
        </authorList>
    </citation>
    <scope>NUCLEOTIDE SEQUENCE [LARGE SCALE GENOMIC DNA]</scope>
    <source>
        <strain evidence="3 7">RHBSTW-00177</strain>
    </source>
</reference>
<dbReference type="InterPro" id="IPR027417">
    <property type="entry name" value="P-loop_NTPase"/>
</dbReference>
<dbReference type="PANTHER" id="PTHR23074:SF83">
    <property type="entry name" value="VACUOLAR PROTEIN SORTING-ASSOCIATED PROTEIN 4A"/>
    <property type="match status" value="1"/>
</dbReference>
<dbReference type="Proteomes" id="UP000512182">
    <property type="component" value="Chromosome"/>
</dbReference>
<dbReference type="SUPFAM" id="SSF52540">
    <property type="entry name" value="P-loop containing nucleoside triphosphate hydrolases"/>
    <property type="match status" value="1"/>
</dbReference>
<dbReference type="EMBL" id="CP104951">
    <property type="protein sequence ID" value="UYA94337.1"/>
    <property type="molecule type" value="Genomic_DNA"/>
</dbReference>
<geneLocation type="plasmid" evidence="5">
    <name>pEC32009-KPC2</name>
</geneLocation>
<reference evidence="4 6" key="1">
    <citation type="submission" date="2019-01" db="EMBL/GenBank/DDBJ databases">
        <title>Genomic analysis of febrile catheter-associated UTI E. coli isolates.</title>
        <authorList>
            <person name="Potter R."/>
            <person name="Zou Z."/>
            <person name="Henderson J."/>
            <person name="Dantas G."/>
        </authorList>
    </citation>
    <scope>NUCLEOTIDE SEQUENCE [LARGE SCALE GENOMIC DNA]</scope>
    <source>
        <strain evidence="4 6">49_rectal</strain>
    </source>
</reference>
<dbReference type="Proteomes" id="UP000531761">
    <property type="component" value="Unassembled WGS sequence"/>
</dbReference>
<name>A0A1X1LK85_ECOLX</name>
<evidence type="ECO:0000313" key="8">
    <source>
        <dbReference type="Proteomes" id="UP000531761"/>
    </source>
</evidence>
<sequence length="311" mass="34358">MNVKPSLDELFERRINFPDFEPQERLARLVGLDEHKDRLSKILGLLVNPYGIQEWAKKYHPDARAAVDTVLRRPPLVVLAGDVGSGKTELAETIGDAVARQEDIDITLYPLSLATRGQGRVGEMTQLVSAAFDYTIEAADKLKNTNGKARGAVLLLIDEADALAQSRENAQMHHEDRAGVNAFIRGIDRIANQKLPAAVLMCTNRLKALDPAVQRRAAEILTFSRPNDEQRHYLLHSKLTGLGLNSTAVEELVRLTGPRDPNSPGFTFSDITQRLIPSIILAAYPYNAVSVHSALQVVNKMTPTPAFIDRQ</sequence>
<accession>A0A1X1LK85</accession>
<dbReference type="SMR" id="A0A1X1LK85"/>
<dbReference type="GO" id="GO:0005524">
    <property type="term" value="F:ATP binding"/>
    <property type="evidence" value="ECO:0007669"/>
    <property type="project" value="InterPro"/>
</dbReference>
<organism evidence="2 8">
    <name type="scientific">Escherichia coli</name>
    <dbReference type="NCBI Taxonomy" id="562"/>
    <lineage>
        <taxon>Bacteria</taxon>
        <taxon>Pseudomonadati</taxon>
        <taxon>Pseudomonadota</taxon>
        <taxon>Gammaproteobacteria</taxon>
        <taxon>Enterobacterales</taxon>
        <taxon>Enterobacteriaceae</taxon>
        <taxon>Escherichia</taxon>
    </lineage>
</organism>
<evidence type="ECO:0000313" key="5">
    <source>
        <dbReference type="EMBL" id="UYA94337.1"/>
    </source>
</evidence>
<evidence type="ECO:0000313" key="3">
    <source>
        <dbReference type="EMBL" id="QLY97667.1"/>
    </source>
</evidence>
<dbReference type="GO" id="GO:0016887">
    <property type="term" value="F:ATP hydrolysis activity"/>
    <property type="evidence" value="ECO:0007669"/>
    <property type="project" value="InterPro"/>
</dbReference>
<evidence type="ECO:0000259" key="1">
    <source>
        <dbReference type="SMART" id="SM00382"/>
    </source>
</evidence>
<evidence type="ECO:0000313" key="2">
    <source>
        <dbReference type="EMBL" id="MBB2469285.1"/>
    </source>
</evidence>
<reference evidence="2 8" key="3">
    <citation type="submission" date="2020-08" db="EMBL/GenBank/DDBJ databases">
        <title>Draft genome sequences of isolates of diverse host origin from the E. coli Reference Center.</title>
        <authorList>
            <person name="Lacher D.W."/>
            <person name="Mammel M.K."/>
            <person name="Gangiredla J."/>
            <person name="Gebru S.T."/>
            <person name="Barnaba T.J."/>
            <person name="Majowicz S.A."/>
            <person name="Dudley E.G."/>
        </authorList>
    </citation>
    <scope>NUCLEOTIDE SEQUENCE [LARGE SCALE GENOMIC DNA]</scope>
    <source>
        <strain evidence="2 8">10.0349</strain>
    </source>
</reference>
<dbReference type="PANTHER" id="PTHR23074">
    <property type="entry name" value="AAA DOMAIN-CONTAINING"/>
    <property type="match status" value="1"/>
</dbReference>
<evidence type="ECO:0000313" key="7">
    <source>
        <dbReference type="Proteomes" id="UP000512182"/>
    </source>
</evidence>
<protein>
    <submittedName>
        <fullName evidence="2">AAA family ATPase</fullName>
    </submittedName>
</protein>
<dbReference type="EMBL" id="JABWMK020000085">
    <property type="protein sequence ID" value="MBB2469285.1"/>
    <property type="molecule type" value="Genomic_DNA"/>
</dbReference>
<dbReference type="EMBL" id="CP056794">
    <property type="protein sequence ID" value="QLY97667.1"/>
    <property type="molecule type" value="Genomic_DNA"/>
</dbReference>
<dbReference type="Gene3D" id="3.40.50.300">
    <property type="entry name" value="P-loop containing nucleotide triphosphate hydrolases"/>
    <property type="match status" value="1"/>
</dbReference>
<evidence type="ECO:0000313" key="4">
    <source>
        <dbReference type="EMBL" id="RXB32446.1"/>
    </source>
</evidence>
<dbReference type="EMBL" id="SCIU01000008">
    <property type="protein sequence ID" value="RXB32446.1"/>
    <property type="molecule type" value="Genomic_DNA"/>
</dbReference>
<dbReference type="SMART" id="SM00382">
    <property type="entry name" value="AAA"/>
    <property type="match status" value="1"/>
</dbReference>
<evidence type="ECO:0000313" key="6">
    <source>
        <dbReference type="Proteomes" id="UP000290652"/>
    </source>
</evidence>
<gene>
    <name evidence="4" type="ORF">EPS97_06775</name>
    <name evidence="2" type="ORF">HEP30_024960</name>
    <name evidence="3" type="ORF">HV109_14200</name>
    <name evidence="5" type="ORF">KKS54_p00140</name>
</gene>
<dbReference type="RefSeq" id="WP_001101343.1">
    <property type="nucleotide sequence ID" value="NZ_AP026903.1"/>
</dbReference>
<proteinExistence type="predicted"/>